<sequence length="334" mass="38294">MQMKISVVIPTYRRPQLLVRCLEALIRQNFDKNEYEVIVVSDGPDQATSEAMKFWIDTVIPKIRYISIPGKKGPAASRNAGWMNATGHLIAFTDDDCLPSPNWLQAAWKAYKGEQLVVFTGKVIVPISRNPTDYERNISKLETAEFVTANCICTRQALKCVGGFDERFGMAWREDSDLHFNFISNEIPIHPIQAVVTHPIREVPWGVSIKEQKKGLYNALLYKKYPALYRQRIKPHPSWNYYVMLLLFSGAVVFFAAGHPFKGLISLLGWLTLLIAFIEKRLTDTSRCRKHVVEMIATSVVIPFASIFWQLYGSAKFRVWFFQITVFINVAFNY</sequence>
<comment type="caution">
    <text evidence="3">The sequence shown here is derived from an EMBL/GenBank/DDBJ whole genome shotgun (WGS) entry which is preliminary data.</text>
</comment>
<feature type="transmembrane region" description="Helical" evidence="1">
    <location>
        <begin position="291"/>
        <end position="311"/>
    </location>
</feature>
<evidence type="ECO:0000313" key="4">
    <source>
        <dbReference type="Proteomes" id="UP000322918"/>
    </source>
</evidence>
<feature type="transmembrane region" description="Helical" evidence="1">
    <location>
        <begin position="239"/>
        <end position="257"/>
    </location>
</feature>
<reference evidence="3 4" key="1">
    <citation type="submission" date="2019-09" db="EMBL/GenBank/DDBJ databases">
        <title>Pararcticibacter amylolyticus gen. nov., sp. nov., isolated from a rottenly hemp rope, and reclassification of Pedobacter tournemirensis as Pararcticibacter tournemirensis comb. nov.</title>
        <authorList>
            <person name="Cai Y."/>
        </authorList>
    </citation>
    <scope>NUCLEOTIDE SEQUENCE [LARGE SCALE GENOMIC DNA]</scope>
    <source>
        <strain evidence="3 4">TF5-37.2-LB10</strain>
    </source>
</reference>
<keyword evidence="3" id="KW-0808">Transferase</keyword>
<dbReference type="CDD" id="cd00761">
    <property type="entry name" value="Glyco_tranf_GTA_type"/>
    <property type="match status" value="1"/>
</dbReference>
<dbReference type="EMBL" id="VWNE01000032">
    <property type="protein sequence ID" value="KAA8478523.1"/>
    <property type="molecule type" value="Genomic_DNA"/>
</dbReference>
<keyword evidence="1" id="KW-0812">Transmembrane</keyword>
<dbReference type="PANTHER" id="PTHR43685">
    <property type="entry name" value="GLYCOSYLTRANSFERASE"/>
    <property type="match status" value="1"/>
</dbReference>
<name>A0A5M9GUX9_9SPHI</name>
<dbReference type="SUPFAM" id="SSF53448">
    <property type="entry name" value="Nucleotide-diphospho-sugar transferases"/>
    <property type="match status" value="1"/>
</dbReference>
<dbReference type="AlphaFoldDB" id="A0A5M9GUX9"/>
<keyword evidence="1" id="KW-0472">Membrane</keyword>
<dbReference type="OrthoDB" id="9801954at2"/>
<keyword evidence="4" id="KW-1185">Reference proteome</keyword>
<organism evidence="3 4">
    <name type="scientific">Arcticibacter tournemirensis</name>
    <dbReference type="NCBI Taxonomy" id="699437"/>
    <lineage>
        <taxon>Bacteria</taxon>
        <taxon>Pseudomonadati</taxon>
        <taxon>Bacteroidota</taxon>
        <taxon>Sphingobacteriia</taxon>
        <taxon>Sphingobacteriales</taxon>
        <taxon>Sphingobacteriaceae</taxon>
        <taxon>Arcticibacter</taxon>
    </lineage>
</organism>
<keyword evidence="1" id="KW-1133">Transmembrane helix</keyword>
<feature type="domain" description="Glycosyltransferase 2-like" evidence="2">
    <location>
        <begin position="6"/>
        <end position="133"/>
    </location>
</feature>
<dbReference type="InterPro" id="IPR050834">
    <property type="entry name" value="Glycosyltransf_2"/>
</dbReference>
<dbReference type="Gene3D" id="3.90.550.10">
    <property type="entry name" value="Spore Coat Polysaccharide Biosynthesis Protein SpsA, Chain A"/>
    <property type="match status" value="1"/>
</dbReference>
<evidence type="ECO:0000313" key="3">
    <source>
        <dbReference type="EMBL" id="KAA8478523.1"/>
    </source>
</evidence>
<evidence type="ECO:0000256" key="1">
    <source>
        <dbReference type="SAM" id="Phobius"/>
    </source>
</evidence>
<protein>
    <submittedName>
        <fullName evidence="3">Glycosyltransferase</fullName>
    </submittedName>
</protein>
<dbReference type="Pfam" id="PF00535">
    <property type="entry name" value="Glycos_transf_2"/>
    <property type="match status" value="1"/>
</dbReference>
<dbReference type="InterPro" id="IPR001173">
    <property type="entry name" value="Glyco_trans_2-like"/>
</dbReference>
<dbReference type="Proteomes" id="UP000322918">
    <property type="component" value="Unassembled WGS sequence"/>
</dbReference>
<gene>
    <name evidence="3" type="ORF">F1649_17610</name>
</gene>
<evidence type="ECO:0000259" key="2">
    <source>
        <dbReference type="Pfam" id="PF00535"/>
    </source>
</evidence>
<accession>A0A5M9GUX9</accession>
<dbReference type="GO" id="GO:0016740">
    <property type="term" value="F:transferase activity"/>
    <property type="evidence" value="ECO:0007669"/>
    <property type="project" value="UniProtKB-KW"/>
</dbReference>
<proteinExistence type="predicted"/>
<dbReference type="PANTHER" id="PTHR43685:SF3">
    <property type="entry name" value="SLR2126 PROTEIN"/>
    <property type="match status" value="1"/>
</dbReference>
<feature type="transmembrane region" description="Helical" evidence="1">
    <location>
        <begin position="263"/>
        <end position="279"/>
    </location>
</feature>
<dbReference type="InterPro" id="IPR029044">
    <property type="entry name" value="Nucleotide-diphossugar_trans"/>
</dbReference>